<name>A0A2A7B5D8_9FIRM</name>
<evidence type="ECO:0000313" key="3">
    <source>
        <dbReference type="Proteomes" id="UP000220904"/>
    </source>
</evidence>
<dbReference type="Gene3D" id="2.40.300.10">
    <property type="entry name" value="Head decoration protein D"/>
    <property type="match status" value="1"/>
</dbReference>
<dbReference type="OrthoDB" id="9810174at2"/>
<evidence type="ECO:0000313" key="2">
    <source>
        <dbReference type="EMBL" id="PDX86559.1"/>
    </source>
</evidence>
<comment type="caution">
    <text evidence="2">The sequence shown here is derived from an EMBL/GenBank/DDBJ whole genome shotgun (WGS) entry which is preliminary data.</text>
</comment>
<dbReference type="AlphaFoldDB" id="A0A2A7B5D8"/>
<organism evidence="2 3">
    <name type="scientific">Faecalibacterium prausnitzii</name>
    <dbReference type="NCBI Taxonomy" id="853"/>
    <lineage>
        <taxon>Bacteria</taxon>
        <taxon>Bacillati</taxon>
        <taxon>Bacillota</taxon>
        <taxon>Clostridia</taxon>
        <taxon>Eubacteriales</taxon>
        <taxon>Oscillospiraceae</taxon>
        <taxon>Faecalibacterium</taxon>
    </lineage>
</organism>
<evidence type="ECO:0000256" key="1">
    <source>
        <dbReference type="SAM" id="MobiDB-lite"/>
    </source>
</evidence>
<sequence>MADQKATDLNEYIQNLFSANGVQAPIAVEEWTGGWAAIVGGVNGVPTAQQFNRVFYIINAILKEMFGNVTDIQRTANDALPKVSFTASAIVELLKPYGLMVGCDADLLDGKHAEAFALKQHNHAASDINSGVLTIAHGGTGASEKDAARENLGAAPKQHSHPASDINSGVFPIARGGTGSSNKDTARENLGAAPKQHNHSASEINSGVFPISRGGTGSSNKDTARENLGAAPKQHRHSASEVNSGVFPIEQGGTGSSNRDAARENLGAAPKQHGHAASDINSGVFPIARGGTGSSSASGACSNIGAMPTGGGTFHGTVSFGNTSYYINTSGVANFSKCYGAVYNDYAEWFPRGGETEPGDIIALDVTSQNERYVRADVRCKMIAGVHSDEYAMLIGGEYASDTEDYHEKNIGKYIPVALAGRVMTRVTGPICTGDIILPSDIPGVGRAARKDEQYSSYCVVGYAVESDDRTDVRRLRIRVGR</sequence>
<dbReference type="RefSeq" id="WP_097792431.1">
    <property type="nucleotide sequence ID" value="NZ_NOUV01000014.1"/>
</dbReference>
<dbReference type="Proteomes" id="UP000220904">
    <property type="component" value="Unassembled WGS sequence"/>
</dbReference>
<protein>
    <submittedName>
        <fullName evidence="2">Uncharacterized protein</fullName>
    </submittedName>
</protein>
<proteinExistence type="predicted"/>
<feature type="region of interest" description="Disordered" evidence="1">
    <location>
        <begin position="139"/>
        <end position="261"/>
    </location>
</feature>
<dbReference type="EMBL" id="NOUV01000014">
    <property type="protein sequence ID" value="PDX86559.1"/>
    <property type="molecule type" value="Genomic_DNA"/>
</dbReference>
<reference evidence="2 3" key="1">
    <citation type="journal article" date="2017" name="Front. Microbiol.">
        <title>New Insights into the Diversity of the Genus Faecalibacterium.</title>
        <authorList>
            <person name="Benevides L."/>
            <person name="Burman S."/>
            <person name="Martin R."/>
            <person name="Robert V."/>
            <person name="Thomas M."/>
            <person name="Miquel S."/>
            <person name="Chain F."/>
            <person name="Sokol H."/>
            <person name="Bermudez-Humaran L.G."/>
            <person name="Morrison M."/>
            <person name="Langella P."/>
            <person name="Azevedo V.A."/>
            <person name="Chatel J.M."/>
            <person name="Soares S."/>
        </authorList>
    </citation>
    <scope>NUCLEOTIDE SEQUENCE [LARGE SCALE GENOMIC DNA]</scope>
    <source>
        <strain evidence="2 3">AHMP21</strain>
    </source>
</reference>
<accession>A0A2A7B5D8</accession>
<gene>
    <name evidence="2" type="ORF">CHR60_07385</name>
</gene>